<keyword evidence="4" id="KW-1185">Reference proteome</keyword>
<evidence type="ECO:0000256" key="2">
    <source>
        <dbReference type="SAM" id="MobiDB-lite"/>
    </source>
</evidence>
<comment type="caution">
    <text evidence="3">The sequence shown here is derived from an EMBL/GenBank/DDBJ whole genome shotgun (WGS) entry which is preliminary data.</text>
</comment>
<reference evidence="3 4" key="1">
    <citation type="submission" date="2016-02" db="EMBL/GenBank/DDBJ databases">
        <title>Genome analysis of coral dinoflagellate symbionts highlights evolutionary adaptations to a symbiotic lifestyle.</title>
        <authorList>
            <person name="Aranda M."/>
            <person name="Li Y."/>
            <person name="Liew Y.J."/>
            <person name="Baumgarten S."/>
            <person name="Simakov O."/>
            <person name="Wilson M."/>
            <person name="Piel J."/>
            <person name="Ashoor H."/>
            <person name="Bougouffa S."/>
            <person name="Bajic V.B."/>
            <person name="Ryu T."/>
            <person name="Ravasi T."/>
            <person name="Bayer T."/>
            <person name="Micklem G."/>
            <person name="Kim H."/>
            <person name="Bhak J."/>
            <person name="Lajeunesse T.C."/>
            <person name="Voolstra C.R."/>
        </authorList>
    </citation>
    <scope>NUCLEOTIDE SEQUENCE [LARGE SCALE GENOMIC DNA]</scope>
    <source>
        <strain evidence="3 4">CCMP2467</strain>
    </source>
</reference>
<gene>
    <name evidence="3" type="ORF">AK812_SmicGene11496</name>
</gene>
<organism evidence="3 4">
    <name type="scientific">Symbiodinium microadriaticum</name>
    <name type="common">Dinoflagellate</name>
    <name type="synonym">Zooxanthella microadriatica</name>
    <dbReference type="NCBI Taxonomy" id="2951"/>
    <lineage>
        <taxon>Eukaryota</taxon>
        <taxon>Sar</taxon>
        <taxon>Alveolata</taxon>
        <taxon>Dinophyceae</taxon>
        <taxon>Suessiales</taxon>
        <taxon>Symbiodiniaceae</taxon>
        <taxon>Symbiodinium</taxon>
    </lineage>
</organism>
<proteinExistence type="predicted"/>
<dbReference type="AlphaFoldDB" id="A0A1Q9ED08"/>
<name>A0A1Q9ED08_SYMMI</name>
<sequence>MARRLLQSRQFSCSELHDGADSVVRAKQETMDDNELEDNIKASKTDETAKEAGLEAIPEEVAPDEEDEADQEGEGDDEIDDGDQELEDQEEDDEGGEDDNEDVYEVEEQEEDEAPPSPAVEQPAKIRRTAAKGKASKPAEPLPARPEVHDRWAKGGDVRKALLAELEAADWNKDCFVSRVTKTSERVNTSTAHRKRGWYTVEGMSTILKWSKKDRYNKKTLKYYVTYNEGDSDNDQQIDTEKHEEQEMGKKKLDLSGPTSGVLEKVAPVSDSDQESSDEEKEKKANELTQGQQELANFKKFSDSLLSKSAKLHKLLAELEEYIPDIPDGADKKKANRTVKALEDVVGVLEDENEKMEKCRAECAQLTNKSLPEEEFKRLAGKLDGQMQKTTVTTNAHVPQSVSILDLQSKVQEKPGAVLEPLPACSDTHSTKPPELEKAACKHVVETASAAVAEDPEGGHTPALRELSSVSLTDAETGVHRVFRKYGLAADLPLKRAVIGPGPLAAFPYLKFSDWVRYLIERKQLGQLCGTNDIEQMNVLLSEFWRRYKLVEPEHELWALAAANQVDLKFCLPIYSHTDEGRTLKKKPFWILSCHGALGAGTAKNIRSVPISPANIREDGMRLNFLGNTWGTQFLVSVMTRQLQNEHPASMQKIVAEFAKDMQMLISKGVTSKDGNLKIWCVHLANKGDLPALIRLGHFERNYARCPKAPSSKTECIGICHLCQAGVEGPGNTALHPWEDFREGASWRDTLYQQVPWETEPEVLMGVPTVRGAAESFFVVDVWHTFHYGIARNYVGSAMIHLITHFFDDRSWPAKFAHLSREYFSFCQRQRLTPYLNEINEYTFNYESEKAFPLGHWSKGAVSTNMMLFLEDLLQRIPKCANGFGTHWQKQYKCKKIMWAGRAESHGG</sequence>
<keyword evidence="1" id="KW-0175">Coiled coil</keyword>
<dbReference type="OrthoDB" id="410294at2759"/>
<protein>
    <submittedName>
        <fullName evidence="3">Uncharacterized protein</fullName>
    </submittedName>
</protein>
<feature type="compositionally biased region" description="Basic and acidic residues" evidence="2">
    <location>
        <begin position="15"/>
        <end position="30"/>
    </location>
</feature>
<feature type="region of interest" description="Disordered" evidence="2">
    <location>
        <begin position="15"/>
        <end position="153"/>
    </location>
</feature>
<dbReference type="Proteomes" id="UP000186817">
    <property type="component" value="Unassembled WGS sequence"/>
</dbReference>
<feature type="region of interest" description="Disordered" evidence="2">
    <location>
        <begin position="227"/>
        <end position="291"/>
    </location>
</feature>
<evidence type="ECO:0000313" key="3">
    <source>
        <dbReference type="EMBL" id="OLQ05326.1"/>
    </source>
</evidence>
<accession>A0A1Q9ED08</accession>
<feature type="compositionally biased region" description="Basic and acidic residues" evidence="2">
    <location>
        <begin position="239"/>
        <end position="254"/>
    </location>
</feature>
<feature type="compositionally biased region" description="Acidic residues" evidence="2">
    <location>
        <begin position="57"/>
        <end position="114"/>
    </location>
</feature>
<evidence type="ECO:0000256" key="1">
    <source>
        <dbReference type="SAM" id="Coils"/>
    </source>
</evidence>
<feature type="coiled-coil region" evidence="1">
    <location>
        <begin position="332"/>
        <end position="369"/>
    </location>
</feature>
<feature type="compositionally biased region" description="Basic residues" evidence="2">
    <location>
        <begin position="125"/>
        <end position="135"/>
    </location>
</feature>
<dbReference type="EMBL" id="LSRX01000188">
    <property type="protein sequence ID" value="OLQ05326.1"/>
    <property type="molecule type" value="Genomic_DNA"/>
</dbReference>
<evidence type="ECO:0000313" key="4">
    <source>
        <dbReference type="Proteomes" id="UP000186817"/>
    </source>
</evidence>
<feature type="compositionally biased region" description="Basic and acidic residues" evidence="2">
    <location>
        <begin position="38"/>
        <end position="53"/>
    </location>
</feature>